<feature type="active site" evidence="9">
    <location>
        <position position="319"/>
    </location>
</feature>
<feature type="active site" evidence="9">
    <location>
        <position position="115"/>
    </location>
</feature>
<evidence type="ECO:0000259" key="10">
    <source>
        <dbReference type="PROSITE" id="PS50035"/>
    </source>
</evidence>
<evidence type="ECO:0000256" key="9">
    <source>
        <dbReference type="HAMAP-Rule" id="MF_01917"/>
    </source>
</evidence>
<keyword evidence="8 9" id="KW-1208">Phospholipid metabolism</keyword>
<protein>
    <recommendedName>
        <fullName evidence="9">Cardiolipin synthase B</fullName>
        <shortName evidence="9">CL synthase</shortName>
        <ecNumber evidence="9">2.7.8.-</ecNumber>
    </recommendedName>
</protein>
<feature type="domain" description="PLD phosphodiesterase" evidence="10">
    <location>
        <begin position="307"/>
        <end position="334"/>
    </location>
</feature>
<keyword evidence="6 9" id="KW-0472">Membrane</keyword>
<keyword evidence="7 9" id="KW-0594">Phospholipid biosynthesis</keyword>
<evidence type="ECO:0000256" key="1">
    <source>
        <dbReference type="ARBA" id="ARBA00022475"/>
    </source>
</evidence>
<proteinExistence type="inferred from homology"/>
<comment type="function">
    <text evidence="9">Catalyzes the phosphatidyl group transfer from one phosphatidylglycerol molecule to another to form cardiolipin (CL) (diphosphatidylglycerol) and glycerol.</text>
</comment>
<comment type="catalytic activity">
    <reaction evidence="9">
        <text>2 a 1,2-diacyl-sn-glycero-3-phospho-(1'-sn-glycerol) = a cardiolipin + glycerol</text>
        <dbReference type="Rhea" id="RHEA:31451"/>
        <dbReference type="ChEBI" id="CHEBI:17754"/>
        <dbReference type="ChEBI" id="CHEBI:62237"/>
        <dbReference type="ChEBI" id="CHEBI:64716"/>
    </reaction>
</comment>
<keyword evidence="3 9" id="KW-0808">Transferase</keyword>
<keyword evidence="1 9" id="KW-1003">Cell membrane</keyword>
<dbReference type="InterPro" id="IPR030872">
    <property type="entry name" value="Cardiolipin_synth_ClsB"/>
</dbReference>
<name>A0ABZ0B605_9BURK</name>
<dbReference type="HAMAP" id="MF_01917">
    <property type="entry name" value="Cardiolipin_synth_ClsB"/>
    <property type="match status" value="1"/>
</dbReference>
<dbReference type="EC" id="2.7.8.-" evidence="9"/>
<dbReference type="SUPFAM" id="SSF56024">
    <property type="entry name" value="Phospholipase D/nuclease"/>
    <property type="match status" value="2"/>
</dbReference>
<dbReference type="PANTHER" id="PTHR21248">
    <property type="entry name" value="CARDIOLIPIN SYNTHASE"/>
    <property type="match status" value="1"/>
</dbReference>
<reference evidence="11 12" key="1">
    <citation type="submission" date="2023-08" db="EMBL/GenBank/DDBJ databases">
        <title>Rhodoferax potami sp. nov. and Rhodoferax mekongensis sp. nov., isolated from the Mekong River in Thailand.</title>
        <authorList>
            <person name="Kitikhun S."/>
            <person name="Charoenyingcharoen P."/>
            <person name="Siriarchawattana P."/>
            <person name="Likhitrattanapisal S."/>
            <person name="Nilsakha T."/>
            <person name="Chanpet A."/>
            <person name="Rattanawaree P."/>
            <person name="Ingsriswang S."/>
        </authorList>
    </citation>
    <scope>NUCLEOTIDE SEQUENCE [LARGE SCALE GENOMIC DNA]</scope>
    <source>
        <strain evidence="11 12">TBRC 17307</strain>
    </source>
</reference>
<organism evidence="11 12">
    <name type="scientific">Rhodoferax mekongensis</name>
    <dbReference type="NCBI Taxonomy" id="3068341"/>
    <lineage>
        <taxon>Bacteria</taxon>
        <taxon>Pseudomonadati</taxon>
        <taxon>Pseudomonadota</taxon>
        <taxon>Betaproteobacteria</taxon>
        <taxon>Burkholderiales</taxon>
        <taxon>Comamonadaceae</taxon>
        <taxon>Rhodoferax</taxon>
    </lineage>
</organism>
<feature type="domain" description="PLD phosphodiesterase" evidence="10">
    <location>
        <begin position="110"/>
        <end position="137"/>
    </location>
</feature>
<evidence type="ECO:0000256" key="3">
    <source>
        <dbReference type="ARBA" id="ARBA00022679"/>
    </source>
</evidence>
<dbReference type="CDD" id="cd09110">
    <property type="entry name" value="PLDc_CLS_1"/>
    <property type="match status" value="1"/>
</dbReference>
<dbReference type="SMART" id="SM00155">
    <property type="entry name" value="PLDc"/>
    <property type="match status" value="2"/>
</dbReference>
<dbReference type="Gene3D" id="3.30.870.10">
    <property type="entry name" value="Endonuclease Chain A"/>
    <property type="match status" value="2"/>
</dbReference>
<gene>
    <name evidence="9 11" type="primary">clsB</name>
    <name evidence="11" type="ORF">RAN89_07715</name>
</gene>
<dbReference type="NCBIfam" id="NF008427">
    <property type="entry name" value="PRK11263.1"/>
    <property type="match status" value="1"/>
</dbReference>
<evidence type="ECO:0000313" key="12">
    <source>
        <dbReference type="Proteomes" id="UP001302257"/>
    </source>
</evidence>
<dbReference type="GO" id="GO:0016740">
    <property type="term" value="F:transferase activity"/>
    <property type="evidence" value="ECO:0007669"/>
    <property type="project" value="UniProtKB-KW"/>
</dbReference>
<evidence type="ECO:0000256" key="4">
    <source>
        <dbReference type="ARBA" id="ARBA00022737"/>
    </source>
</evidence>
<sequence length="403" mass="45668">MLRSAAFASGHELQLLQGGGQYFPALISAVDAAQHEVRLETYIFHFDVQGIQVAEALERAALRGVAVYLVMDGVGTPDVPLDWQLRWNTSGVRWHQYAPLGYLGLLIPGRWRRMHRKLCVVDGDWAFCGGINVVDDFLDPNHGPLRVARLDYAVRVRGPLVTQCRQAMVQFWARLEAKLQLEQLHWREIRKNWPVLAWLPRPALPLVATPLAGSMAALVLRDNVRNRTRIERAYLKAIGEARNDIVLANAYFLPGVRLRRALKHAVRRGVRVQVVVQGQYEYFMQYHASRPVLSELVQAGVEVYEYTPGFLHAKVAVVDTIWATVGSSNLDPLSLLLAREANVVVHDVDFAQQLDTALCAVIQTSTRRWDLAADAKRPWHQRVRDRLAFGLMRVLLFFSGSRY</sequence>
<evidence type="ECO:0000256" key="5">
    <source>
        <dbReference type="ARBA" id="ARBA00023098"/>
    </source>
</evidence>
<dbReference type="Pfam" id="PF13091">
    <property type="entry name" value="PLDc_2"/>
    <property type="match status" value="2"/>
</dbReference>
<evidence type="ECO:0000256" key="8">
    <source>
        <dbReference type="ARBA" id="ARBA00023264"/>
    </source>
</evidence>
<comment type="subcellular location">
    <subcellularLocation>
        <location evidence="9">Cell membrane</location>
        <topology evidence="9">Peripheral membrane protein</topology>
    </subcellularLocation>
</comment>
<dbReference type="PANTHER" id="PTHR21248:SF23">
    <property type="entry name" value="CARDIOLIPIN SYNTHASE B"/>
    <property type="match status" value="1"/>
</dbReference>
<dbReference type="PROSITE" id="PS50035">
    <property type="entry name" value="PLD"/>
    <property type="match status" value="2"/>
</dbReference>
<dbReference type="InterPro" id="IPR001736">
    <property type="entry name" value="PLipase_D/transphosphatidylase"/>
</dbReference>
<evidence type="ECO:0000313" key="11">
    <source>
        <dbReference type="EMBL" id="WNO06302.1"/>
    </source>
</evidence>
<evidence type="ECO:0000256" key="2">
    <source>
        <dbReference type="ARBA" id="ARBA00022516"/>
    </source>
</evidence>
<feature type="active site" evidence="9">
    <location>
        <position position="117"/>
    </location>
</feature>
<keyword evidence="4" id="KW-0677">Repeat</keyword>
<comment type="similarity">
    <text evidence="9">Belongs to the phospholipase D family. Cardiolipin synthase subfamily. ClsB sub-subfamily.</text>
</comment>
<keyword evidence="5 9" id="KW-0443">Lipid metabolism</keyword>
<dbReference type="RefSeq" id="WP_313869012.1">
    <property type="nucleotide sequence ID" value="NZ_CP132507.1"/>
</dbReference>
<feature type="active site" evidence="9">
    <location>
        <position position="314"/>
    </location>
</feature>
<accession>A0ABZ0B605</accession>
<feature type="active site" evidence="9">
    <location>
        <position position="312"/>
    </location>
</feature>
<evidence type="ECO:0000256" key="7">
    <source>
        <dbReference type="ARBA" id="ARBA00023209"/>
    </source>
</evidence>
<dbReference type="EMBL" id="CP132507">
    <property type="protein sequence ID" value="WNO06302.1"/>
    <property type="molecule type" value="Genomic_DNA"/>
</dbReference>
<keyword evidence="12" id="KW-1185">Reference proteome</keyword>
<keyword evidence="2 9" id="KW-0444">Lipid biosynthesis</keyword>
<evidence type="ECO:0000256" key="6">
    <source>
        <dbReference type="ARBA" id="ARBA00023136"/>
    </source>
</evidence>
<dbReference type="InterPro" id="IPR025202">
    <property type="entry name" value="PLD-like_dom"/>
</dbReference>
<dbReference type="Proteomes" id="UP001302257">
    <property type="component" value="Chromosome"/>
</dbReference>
<feature type="active site" evidence="9">
    <location>
        <position position="122"/>
    </location>
</feature>